<sequence>MDVNDEAGQSGGAKKPDAALTRAGFPVPPSTATAAQAETLLRAADWKTFATARDLVPLRAALAAVEDREGVTGAHRYATEQLRHRGALLRHPDGHQHELSSHALSPDGEYLAVGSWIGDDYERGGSIQIWELATGRCVNMLDGIFGGQGWHAYRHTLQWSADGRVLAAEFNTNMVGKWNPFAGRAHPPKADVALAGINGANRPVGFALHPDGTGIFLHHGDWDASPGTGVWGCLAPLRRSNFSNDFRDADPVWMNTPDPQLFASLNGAAISPDVSWFSADGTRIWGFGEWWWPEDVPQRQSGAFSIDVTTRQLAWFVDSAFGRLSDYDRMAVSPDETVVVLNHGETLAFLDAATGQQIAEAPTPFETPQLVWGRGEYGSRLAVIDATGRGGVRIFDGMRLHHEVRLKAKPWNYDCPDGFAWAWSPDGERAACLTAEGRVAVIDLFDAPHTITVLDAPEDAHCLWWGAGDVLVMGGTSSLRFHDLNTRRVLSDFRFGREVPKQRPLWHDTEDLGQVFRPNPTFALDAERWAVALPEGVVIAPEANQSTLDDHLAWAVDRRHSWPYRWGEATLVDDVASCFDILTSSRELLEPLRNQVAGSVAPTEWPPPDTATIDDLYDVMVETVLSFDGGWTPHVADAIRHAAKQRARAGQPEAAESLIALIPPDADTDHLRAQAEVGLILAATGEPGFARRLLADAARNASDLHEYHVSFVGAALGAGLTILGDPAAQGWIDRAIAAIDPNPNPWQHRISVCWALLEAGLEDQARRLWTQGEPGSPFYRSSWLAHLIRIGRDDLVREFALAPNRPWPDNFYAWTVFTDTGRPDLLREFFAEQDRDIRESEQRSLDEAEANAATDRPNAADLAELRDRYEQLRRTPLAQRREDTKRLAWRAAACHHYSAVLDLLRLLPMERDFNDRAATAERALWIALTGVDGDPW</sequence>
<dbReference type="HOGENOM" id="CLU_333130_0_0_11"/>
<name>D3PWI9_STANL</name>
<dbReference type="SUPFAM" id="SSF50998">
    <property type="entry name" value="Quinoprotein alcohol dehydrogenase-like"/>
    <property type="match status" value="1"/>
</dbReference>
<dbReference type="OrthoDB" id="3795380at2"/>
<reference evidence="2 3" key="1">
    <citation type="journal article" date="2009" name="Stand. Genomic Sci.">
        <title>Complete genome sequence of Stackebrandtia nassauensis type strain (LLR-40K-21).</title>
        <authorList>
            <person name="Munk C."/>
            <person name="Lapidus A."/>
            <person name="Copeland A."/>
            <person name="Jando M."/>
            <person name="Mayilraj S."/>
            <person name="Glavina Del Rio T."/>
            <person name="Nolan M."/>
            <person name="Chen F."/>
            <person name="Lucas S."/>
            <person name="Tice H."/>
            <person name="Cheng J.F."/>
            <person name="Han C."/>
            <person name="Detter J.C."/>
            <person name="Bruce D."/>
            <person name="Goodwin L."/>
            <person name="Chain P."/>
            <person name="Pitluck S."/>
            <person name="Goker M."/>
            <person name="Ovchinikova G."/>
            <person name="Pati A."/>
            <person name="Ivanova N."/>
            <person name="Mavromatis K."/>
            <person name="Chen A."/>
            <person name="Palaniappan K."/>
            <person name="Land M."/>
            <person name="Hauser L."/>
            <person name="Chang Y.J."/>
            <person name="Jeffries C.D."/>
            <person name="Bristow J."/>
            <person name="Eisen J.A."/>
            <person name="Markowitz V."/>
            <person name="Hugenholtz P."/>
            <person name="Kyrpides N.C."/>
            <person name="Klenk H.P."/>
        </authorList>
    </citation>
    <scope>NUCLEOTIDE SEQUENCE [LARGE SCALE GENOMIC DNA]</scope>
    <source>
        <strain evidence="3">DSM 44728 / CIP 108903 / NRRL B-16338 / NBRC 102104 / LLR-40K-21</strain>
    </source>
</reference>
<dbReference type="RefSeq" id="WP_013018782.1">
    <property type="nucleotide sequence ID" value="NC_013947.1"/>
</dbReference>
<gene>
    <name evidence="2" type="ordered locus">Snas_3549</name>
</gene>
<dbReference type="Proteomes" id="UP000000844">
    <property type="component" value="Chromosome"/>
</dbReference>
<dbReference type="InterPro" id="IPR011044">
    <property type="entry name" value="Quino_amine_DH_bsu"/>
</dbReference>
<dbReference type="InterPro" id="IPR015943">
    <property type="entry name" value="WD40/YVTN_repeat-like_dom_sf"/>
</dbReference>
<accession>D3PWI9</accession>
<dbReference type="STRING" id="446470.Snas_3549"/>
<feature type="region of interest" description="Disordered" evidence="1">
    <location>
        <begin position="1"/>
        <end position="30"/>
    </location>
</feature>
<dbReference type="InterPro" id="IPR011047">
    <property type="entry name" value="Quinoprotein_ADH-like_sf"/>
</dbReference>
<dbReference type="eggNOG" id="COG0272">
    <property type="taxonomic scope" value="Bacteria"/>
</dbReference>
<evidence type="ECO:0000313" key="2">
    <source>
        <dbReference type="EMBL" id="ADD43211.1"/>
    </source>
</evidence>
<organism evidence="2 3">
    <name type="scientific">Stackebrandtia nassauensis (strain DSM 44728 / CIP 108903 / NRRL B-16338 / NBRC 102104 / LLR-40K-21)</name>
    <dbReference type="NCBI Taxonomy" id="446470"/>
    <lineage>
        <taxon>Bacteria</taxon>
        <taxon>Bacillati</taxon>
        <taxon>Actinomycetota</taxon>
        <taxon>Actinomycetes</taxon>
        <taxon>Glycomycetales</taxon>
        <taxon>Glycomycetaceae</taxon>
        <taxon>Stackebrandtia</taxon>
    </lineage>
</organism>
<evidence type="ECO:0000256" key="1">
    <source>
        <dbReference type="SAM" id="MobiDB-lite"/>
    </source>
</evidence>
<protein>
    <recommendedName>
        <fullName evidence="4">WD-40 repeat protein</fullName>
    </recommendedName>
</protein>
<dbReference type="AlphaFoldDB" id="D3PWI9"/>
<dbReference type="KEGG" id="sna:Snas_3549"/>
<dbReference type="EMBL" id="CP001778">
    <property type="protein sequence ID" value="ADD43211.1"/>
    <property type="molecule type" value="Genomic_DNA"/>
</dbReference>
<proteinExistence type="predicted"/>
<keyword evidence="3" id="KW-1185">Reference proteome</keyword>
<dbReference type="SUPFAM" id="SSF50969">
    <property type="entry name" value="YVTN repeat-like/Quinoprotein amine dehydrogenase"/>
    <property type="match status" value="1"/>
</dbReference>
<evidence type="ECO:0008006" key="4">
    <source>
        <dbReference type="Google" id="ProtNLM"/>
    </source>
</evidence>
<dbReference type="Gene3D" id="2.130.10.10">
    <property type="entry name" value="YVTN repeat-like/Quinoprotein amine dehydrogenase"/>
    <property type="match status" value="2"/>
</dbReference>
<evidence type="ECO:0000313" key="3">
    <source>
        <dbReference type="Proteomes" id="UP000000844"/>
    </source>
</evidence>